<gene>
    <name evidence="2" type="ORF">LCGC14_0632280</name>
</gene>
<name>A0A0F9UA64_9ZZZZ</name>
<dbReference type="EMBL" id="LAZR01001111">
    <property type="protein sequence ID" value="KKN50503.1"/>
    <property type="molecule type" value="Genomic_DNA"/>
</dbReference>
<sequence length="280" mass="30953">MTTGKELEPRVEVLPVAAPRMTAQAITEHRQQITLMQSLVRDLLVPGIDYGLIPGTKSDSLLDSGANAIFTAFNCYPGERRIIRFIDDGRSLAICIEVPIIDRLTGRTVGSGVGASSSLEAKHKYRWSDDPRKDGYDEESIKLLKTRGVSNNKTQWKVLNTEQPELLNTILKMASKRAEVDAAASMPGVSTVLKQLWGQGIPAKTQPAPVRQEKAAEASHSDSTRYDRFWGEINRMGYTPEQARKKVGTSSFLDWEKSGHSLEEAITILRGEDEPAAETE</sequence>
<proteinExistence type="predicted"/>
<evidence type="ECO:0000313" key="2">
    <source>
        <dbReference type="EMBL" id="KKN50503.1"/>
    </source>
</evidence>
<comment type="caution">
    <text evidence="2">The sequence shown here is derived from an EMBL/GenBank/DDBJ whole genome shotgun (WGS) entry which is preliminary data.</text>
</comment>
<evidence type="ECO:0000256" key="1">
    <source>
        <dbReference type="SAM" id="MobiDB-lite"/>
    </source>
</evidence>
<dbReference type="AlphaFoldDB" id="A0A0F9UA64"/>
<reference evidence="2" key="1">
    <citation type="journal article" date="2015" name="Nature">
        <title>Complex archaea that bridge the gap between prokaryotes and eukaryotes.</title>
        <authorList>
            <person name="Spang A."/>
            <person name="Saw J.H."/>
            <person name="Jorgensen S.L."/>
            <person name="Zaremba-Niedzwiedzka K."/>
            <person name="Martijn J."/>
            <person name="Lind A.E."/>
            <person name="van Eijk R."/>
            <person name="Schleper C."/>
            <person name="Guy L."/>
            <person name="Ettema T.J."/>
        </authorList>
    </citation>
    <scope>NUCLEOTIDE SEQUENCE</scope>
</reference>
<accession>A0A0F9UA64</accession>
<feature type="compositionally biased region" description="Basic and acidic residues" evidence="1">
    <location>
        <begin position="211"/>
        <end position="222"/>
    </location>
</feature>
<feature type="region of interest" description="Disordered" evidence="1">
    <location>
        <begin position="203"/>
        <end position="222"/>
    </location>
</feature>
<organism evidence="2">
    <name type="scientific">marine sediment metagenome</name>
    <dbReference type="NCBI Taxonomy" id="412755"/>
    <lineage>
        <taxon>unclassified sequences</taxon>
        <taxon>metagenomes</taxon>
        <taxon>ecological metagenomes</taxon>
    </lineage>
</organism>
<protein>
    <submittedName>
        <fullName evidence="2">Uncharacterized protein</fullName>
    </submittedName>
</protein>